<keyword evidence="3" id="KW-0808">Transferase</keyword>
<feature type="region of interest" description="Disordered" evidence="10">
    <location>
        <begin position="940"/>
        <end position="972"/>
    </location>
</feature>
<comment type="catalytic activity">
    <reaction evidence="8">
        <text>L-seryl-[protein] + ATP = O-phospho-L-seryl-[protein] + ADP + H(+)</text>
        <dbReference type="Rhea" id="RHEA:17989"/>
        <dbReference type="Rhea" id="RHEA-COMP:9863"/>
        <dbReference type="Rhea" id="RHEA-COMP:11604"/>
        <dbReference type="ChEBI" id="CHEBI:15378"/>
        <dbReference type="ChEBI" id="CHEBI:29999"/>
        <dbReference type="ChEBI" id="CHEBI:30616"/>
        <dbReference type="ChEBI" id="CHEBI:83421"/>
        <dbReference type="ChEBI" id="CHEBI:456216"/>
        <dbReference type="EC" id="2.7.11.1"/>
    </reaction>
</comment>
<feature type="region of interest" description="Disordered" evidence="10">
    <location>
        <begin position="817"/>
        <end position="839"/>
    </location>
</feature>
<dbReference type="PROSITE" id="PS50011">
    <property type="entry name" value="PROTEIN_KINASE_DOM"/>
    <property type="match status" value="1"/>
</dbReference>
<dbReference type="GO" id="GO:0001558">
    <property type="term" value="P:regulation of cell growth"/>
    <property type="evidence" value="ECO:0007669"/>
    <property type="project" value="UniProtKB-ARBA"/>
</dbReference>
<dbReference type="OrthoDB" id="68483at2759"/>
<feature type="binding site" evidence="9">
    <location>
        <position position="131"/>
    </location>
    <ligand>
        <name>ATP</name>
        <dbReference type="ChEBI" id="CHEBI:30616"/>
    </ligand>
</feature>
<evidence type="ECO:0000256" key="2">
    <source>
        <dbReference type="ARBA" id="ARBA00022527"/>
    </source>
</evidence>
<evidence type="ECO:0000256" key="4">
    <source>
        <dbReference type="ARBA" id="ARBA00022741"/>
    </source>
</evidence>
<dbReference type="PROSITE" id="PS00107">
    <property type="entry name" value="PROTEIN_KINASE_ATP"/>
    <property type="match status" value="1"/>
</dbReference>
<dbReference type="FunFam" id="3.30.200.20:FF:000206">
    <property type="entry name" value="Serine/threonine-protein kinase Ssp1"/>
    <property type="match status" value="1"/>
</dbReference>
<feature type="compositionally biased region" description="Acidic residues" evidence="10">
    <location>
        <begin position="1181"/>
        <end position="1191"/>
    </location>
</feature>
<comment type="catalytic activity">
    <reaction evidence="7">
        <text>L-threonyl-[protein] + ATP = O-phospho-L-threonyl-[protein] + ADP + H(+)</text>
        <dbReference type="Rhea" id="RHEA:46608"/>
        <dbReference type="Rhea" id="RHEA-COMP:11060"/>
        <dbReference type="Rhea" id="RHEA-COMP:11605"/>
        <dbReference type="ChEBI" id="CHEBI:15378"/>
        <dbReference type="ChEBI" id="CHEBI:30013"/>
        <dbReference type="ChEBI" id="CHEBI:30616"/>
        <dbReference type="ChEBI" id="CHEBI:61977"/>
        <dbReference type="ChEBI" id="CHEBI:456216"/>
        <dbReference type="EC" id="2.7.11.1"/>
    </reaction>
</comment>
<dbReference type="CDD" id="cd14008">
    <property type="entry name" value="STKc_LKB1_CaMKK"/>
    <property type="match status" value="1"/>
</dbReference>
<dbReference type="InterPro" id="IPR011009">
    <property type="entry name" value="Kinase-like_dom_sf"/>
</dbReference>
<dbReference type="GO" id="GO:0042149">
    <property type="term" value="P:cellular response to glucose starvation"/>
    <property type="evidence" value="ECO:0007669"/>
    <property type="project" value="UniProtKB-ARBA"/>
</dbReference>
<feature type="region of interest" description="Disordered" evidence="10">
    <location>
        <begin position="1108"/>
        <end position="1241"/>
    </location>
</feature>
<dbReference type="GO" id="GO:0007165">
    <property type="term" value="P:signal transduction"/>
    <property type="evidence" value="ECO:0007669"/>
    <property type="project" value="TreeGrafter"/>
</dbReference>
<organism evidence="12 13">
    <name type="scientific">Thyridium curvatum</name>
    <dbReference type="NCBI Taxonomy" id="1093900"/>
    <lineage>
        <taxon>Eukaryota</taxon>
        <taxon>Fungi</taxon>
        <taxon>Dikarya</taxon>
        <taxon>Ascomycota</taxon>
        <taxon>Pezizomycotina</taxon>
        <taxon>Sordariomycetes</taxon>
        <taxon>Sordariomycetidae</taxon>
        <taxon>Thyridiales</taxon>
        <taxon>Thyridiaceae</taxon>
        <taxon>Thyridium</taxon>
    </lineage>
</organism>
<evidence type="ECO:0000313" key="12">
    <source>
        <dbReference type="EMBL" id="TPX09989.1"/>
    </source>
</evidence>
<dbReference type="SMART" id="SM00220">
    <property type="entry name" value="S_TKc"/>
    <property type="match status" value="1"/>
</dbReference>
<gene>
    <name evidence="12" type="ORF">E0L32_008836</name>
</gene>
<feature type="compositionally biased region" description="Basic and acidic residues" evidence="10">
    <location>
        <begin position="1232"/>
        <end position="1241"/>
    </location>
</feature>
<feature type="region of interest" description="Disordered" evidence="10">
    <location>
        <begin position="882"/>
        <end position="903"/>
    </location>
</feature>
<dbReference type="PANTHER" id="PTHR43895:SF152">
    <property type="entry name" value="SERINE_THREONINE-PROTEIN KINASE TOS3"/>
    <property type="match status" value="1"/>
</dbReference>
<evidence type="ECO:0000256" key="5">
    <source>
        <dbReference type="ARBA" id="ARBA00022777"/>
    </source>
</evidence>
<proteinExistence type="predicted"/>
<feature type="region of interest" description="Disordered" evidence="10">
    <location>
        <begin position="24"/>
        <end position="82"/>
    </location>
</feature>
<dbReference type="GO" id="GO:0005524">
    <property type="term" value="F:ATP binding"/>
    <property type="evidence" value="ECO:0007669"/>
    <property type="project" value="UniProtKB-UniRule"/>
</dbReference>
<dbReference type="InterPro" id="IPR000719">
    <property type="entry name" value="Prot_kinase_dom"/>
</dbReference>
<evidence type="ECO:0000256" key="8">
    <source>
        <dbReference type="ARBA" id="ARBA00048679"/>
    </source>
</evidence>
<feature type="compositionally biased region" description="Polar residues" evidence="10">
    <location>
        <begin position="1114"/>
        <end position="1125"/>
    </location>
</feature>
<evidence type="ECO:0000256" key="3">
    <source>
        <dbReference type="ARBA" id="ARBA00022679"/>
    </source>
</evidence>
<evidence type="ECO:0000256" key="7">
    <source>
        <dbReference type="ARBA" id="ARBA00047899"/>
    </source>
</evidence>
<dbReference type="EMBL" id="SKBQ01000060">
    <property type="protein sequence ID" value="TPX09989.1"/>
    <property type="molecule type" value="Genomic_DNA"/>
</dbReference>
<feature type="compositionally biased region" description="Polar residues" evidence="10">
    <location>
        <begin position="24"/>
        <end position="36"/>
    </location>
</feature>
<dbReference type="EC" id="2.7.11.1" evidence="1"/>
<feature type="region of interest" description="Disordered" evidence="10">
    <location>
        <begin position="984"/>
        <end position="1048"/>
    </location>
</feature>
<feature type="compositionally biased region" description="Basic and acidic residues" evidence="10">
    <location>
        <begin position="1017"/>
        <end position="1033"/>
    </location>
</feature>
<dbReference type="Pfam" id="PF00069">
    <property type="entry name" value="Pkinase"/>
    <property type="match status" value="2"/>
</dbReference>
<feature type="region of interest" description="Disordered" evidence="10">
    <location>
        <begin position="269"/>
        <end position="364"/>
    </location>
</feature>
<reference evidence="12 13" key="1">
    <citation type="submission" date="2019-06" db="EMBL/GenBank/DDBJ databases">
        <title>Draft genome sequence of the filamentous fungus Phialemoniopsis curvata isolated from diesel fuel.</title>
        <authorList>
            <person name="Varaljay V.A."/>
            <person name="Lyon W.J."/>
            <person name="Crouch A.L."/>
            <person name="Drake C.E."/>
            <person name="Hollomon J.M."/>
            <person name="Nadeau L.J."/>
            <person name="Nunn H.S."/>
            <person name="Stevenson B.S."/>
            <person name="Bojanowski C.L."/>
            <person name="Crookes-Goodson W.J."/>
        </authorList>
    </citation>
    <scope>NUCLEOTIDE SEQUENCE [LARGE SCALE GENOMIC DNA]</scope>
    <source>
        <strain evidence="12 13">D216</strain>
    </source>
</reference>
<keyword evidence="2" id="KW-0723">Serine/threonine-protein kinase</keyword>
<feature type="compositionally biased region" description="Basic and acidic residues" evidence="10">
    <location>
        <begin position="940"/>
        <end position="957"/>
    </location>
</feature>
<dbReference type="GO" id="GO:0004674">
    <property type="term" value="F:protein serine/threonine kinase activity"/>
    <property type="evidence" value="ECO:0007669"/>
    <property type="project" value="UniProtKB-KW"/>
</dbReference>
<feature type="compositionally biased region" description="Basic and acidic residues" evidence="10">
    <location>
        <begin position="984"/>
        <end position="993"/>
    </location>
</feature>
<dbReference type="Gene3D" id="1.10.510.10">
    <property type="entry name" value="Transferase(Phosphotransferase) domain 1"/>
    <property type="match status" value="1"/>
</dbReference>
<dbReference type="AlphaFoldDB" id="A0A507AY88"/>
<dbReference type="SUPFAM" id="SSF56112">
    <property type="entry name" value="Protein kinase-like (PK-like)"/>
    <property type="match status" value="1"/>
</dbReference>
<feature type="domain" description="Protein kinase" evidence="11">
    <location>
        <begin position="102"/>
        <end position="619"/>
    </location>
</feature>
<dbReference type="Proteomes" id="UP000319257">
    <property type="component" value="Unassembled WGS sequence"/>
</dbReference>
<dbReference type="InParanoid" id="A0A507AY88"/>
<feature type="compositionally biased region" description="Basic and acidic residues" evidence="10">
    <location>
        <begin position="678"/>
        <end position="687"/>
    </location>
</feature>
<feature type="compositionally biased region" description="Polar residues" evidence="10">
    <location>
        <begin position="301"/>
        <end position="320"/>
    </location>
</feature>
<accession>A0A507AY88</accession>
<evidence type="ECO:0000256" key="10">
    <source>
        <dbReference type="SAM" id="MobiDB-lite"/>
    </source>
</evidence>
<dbReference type="InterPro" id="IPR017441">
    <property type="entry name" value="Protein_kinase_ATP_BS"/>
</dbReference>
<evidence type="ECO:0000313" key="13">
    <source>
        <dbReference type="Proteomes" id="UP000319257"/>
    </source>
</evidence>
<feature type="region of interest" description="Disordered" evidence="10">
    <location>
        <begin position="672"/>
        <end position="793"/>
    </location>
</feature>
<sequence length="1241" mass="137468">MDSQTPHHARPHPHLYTALPPAAQLQQRTANSTPISSPGLFSPLNMRPSMSFGSQPVSEGATPLGATPSPFLHPLQTHKVRETHTANVDRDFTTGRKLINQYEVIEEIGRGQHGKVKRARNLETGESVAIKIIPRLSKSRRLGRVSAVDPQQNTKREIAILKKIRHPNIVALLEVIDDPELRKIYMVLEHVELGEIVWRKKGLPHICAWERRRVEREMRGEQLSQEEEEYGRLLEHRLMIKELKRAKAKSKSASNIDYWSLEYGATDDEELDPRPYQLGQDLSIRSRPSAQQIARSRDNSRAPSRSVSGKSLSRAGTSESSDLDLASLHDEDDLETPSALRSNPGSMSALGEASVPGSLEDPAFRARSPSMADSIISHMSSVDYNAQAHDPFADDFSYVPCFTMEQARTTFRDTVLGLEYLHYEGVVHRDIKPANLLWTKDYRVKISDFGVSYFGRPIREGEPDDTVSESEARDFDDDRELSRTVGTPAFFAPELCYTDLEREPPKVSEQIDVWSLGVTLYCLIFARIPFMAEDEFSMFKKIATEDVYIPTRRLKPVEPITVPTQTSLYQRVNREPYRDDDDLVYEEIDDLLIDLLKRMLTKNPEKRIRLREVKRHPWVVQGIDNLIAWIDDTDPSRRTAGRKIQVDDREIGRAVVPLTFLERARSVVKKAVGKVMHSRSERAESASRRRATSSAASSAEGSPSNVPGTPYNRDTRRKSLRGDDYFATITQLPTEHPLAQSVTASPRDSPREEGVGLSQSQPGSFGDLAAKHMASPPEARAREESSSWHQPGFQRPLTRHVHARSITNAFLALTPPLQESATVPPTPLGGLEEDDPIASLRTTRDARAAADDASRSRSMDRAGLVFANADKRAEAKVGLSSTHAPGNLLWSKQPRPARSTDLSKEFNAGTGLYLSRAKTVSQHAQQKSESNIQIRRRAETVLEERPSTAHRIQDIPDGKTPPPRVYNSSNSDSFARAQEQLFRRQRQEHEDKTRRRQAAELGKNKDPAGIPCPPSPDDEHPPMQRVCSSREDIAATGGVSSKSTSFGAIATPLTSPSDIMSPIGSHTSNTARDVKDSMLAFQSDPSLPALLSGASSVSADVEGEFLGNPGVVNNGPSLVDTTESLTPPALNKEPLAGFPLEHQELRDPQEGESGAIPVHLDAGASKAARTSPLARATKLGDDEDDDSDSDEGLLMFKAKRRPPKEAQAASSTRGPMNVRRRDTNTSIASTETAKKVAVHSD</sequence>
<keyword evidence="13" id="KW-1185">Reference proteome</keyword>
<dbReference type="FunFam" id="1.10.510.10:FF:000614">
    <property type="entry name" value="Serine/threonine protein kinase, putative"/>
    <property type="match status" value="1"/>
</dbReference>
<keyword evidence="6 9" id="KW-0067">ATP-binding</keyword>
<evidence type="ECO:0000259" key="11">
    <source>
        <dbReference type="PROSITE" id="PS50011"/>
    </source>
</evidence>
<dbReference type="PANTHER" id="PTHR43895">
    <property type="entry name" value="CALCIUM/CALMODULIN-DEPENDENT PROTEIN KINASE KINASE-RELATED"/>
    <property type="match status" value="1"/>
</dbReference>
<keyword evidence="4 9" id="KW-0547">Nucleotide-binding</keyword>
<feature type="compositionally biased region" description="Polar residues" evidence="10">
    <location>
        <begin position="1038"/>
        <end position="1048"/>
    </location>
</feature>
<dbReference type="Gene3D" id="3.30.200.20">
    <property type="entry name" value="Phosphorylase Kinase, domain 1"/>
    <property type="match status" value="1"/>
</dbReference>
<evidence type="ECO:0000256" key="9">
    <source>
        <dbReference type="PROSITE-ProRule" id="PRU10141"/>
    </source>
</evidence>
<evidence type="ECO:0000256" key="1">
    <source>
        <dbReference type="ARBA" id="ARBA00012513"/>
    </source>
</evidence>
<evidence type="ECO:0000256" key="6">
    <source>
        <dbReference type="ARBA" id="ARBA00022840"/>
    </source>
</evidence>
<protein>
    <recommendedName>
        <fullName evidence="1">non-specific serine/threonine protein kinase</fullName>
        <ecNumber evidence="1">2.7.11.1</ecNumber>
    </recommendedName>
</protein>
<dbReference type="GeneID" id="41976283"/>
<keyword evidence="5" id="KW-0418">Kinase</keyword>
<dbReference type="RefSeq" id="XP_030991700.1">
    <property type="nucleotide sequence ID" value="XM_031143734.1"/>
</dbReference>
<comment type="caution">
    <text evidence="12">The sequence shown here is derived from an EMBL/GenBank/DDBJ whole genome shotgun (WGS) entry which is preliminary data.</text>
</comment>
<dbReference type="STRING" id="1093900.A0A507AY88"/>
<name>A0A507AY88_9PEZI</name>